<keyword evidence="1" id="KW-1133">Transmembrane helix</keyword>
<accession>A0A2G6E6C6</accession>
<organism evidence="2 3">
    <name type="scientific">candidate division KSB3 bacterium</name>
    <dbReference type="NCBI Taxonomy" id="2044937"/>
    <lineage>
        <taxon>Bacteria</taxon>
        <taxon>candidate division KSB3</taxon>
    </lineage>
</organism>
<proteinExistence type="predicted"/>
<protein>
    <submittedName>
        <fullName evidence="2">Uncharacterized protein</fullName>
    </submittedName>
</protein>
<sequence length="62" mass="6953">MTASLAVTAVSGFIRGRRAKRVHVLAGFALIGFSFWHHRLYQPDVLEREIKAVLKSQENASD</sequence>
<dbReference type="Proteomes" id="UP000229740">
    <property type="component" value="Unassembled WGS sequence"/>
</dbReference>
<evidence type="ECO:0000313" key="3">
    <source>
        <dbReference type="Proteomes" id="UP000229740"/>
    </source>
</evidence>
<gene>
    <name evidence="2" type="ORF">CSB45_07270</name>
</gene>
<reference evidence="2 3" key="1">
    <citation type="submission" date="2017-10" db="EMBL/GenBank/DDBJ databases">
        <title>Novel microbial diversity and functional potential in the marine mammal oral microbiome.</title>
        <authorList>
            <person name="Dudek N.K."/>
            <person name="Sun C.L."/>
            <person name="Burstein D."/>
            <person name="Kantor R.S."/>
            <person name="Aliaga Goltsman D.S."/>
            <person name="Bik E.M."/>
            <person name="Thomas B.C."/>
            <person name="Banfield J.F."/>
            <person name="Relman D.A."/>
        </authorList>
    </citation>
    <scope>NUCLEOTIDE SEQUENCE [LARGE SCALE GENOMIC DNA]</scope>
    <source>
        <strain evidence="2">DOLZORAL124_49_17</strain>
    </source>
</reference>
<keyword evidence="1" id="KW-0812">Transmembrane</keyword>
<comment type="caution">
    <text evidence="2">The sequence shown here is derived from an EMBL/GenBank/DDBJ whole genome shotgun (WGS) entry which is preliminary data.</text>
</comment>
<name>A0A2G6E6C6_9BACT</name>
<dbReference type="AlphaFoldDB" id="A0A2G6E6C6"/>
<dbReference type="EMBL" id="PDPS01000026">
    <property type="protein sequence ID" value="PID57639.1"/>
    <property type="molecule type" value="Genomic_DNA"/>
</dbReference>
<evidence type="ECO:0000256" key="1">
    <source>
        <dbReference type="SAM" id="Phobius"/>
    </source>
</evidence>
<feature type="transmembrane region" description="Helical" evidence="1">
    <location>
        <begin position="21"/>
        <end position="38"/>
    </location>
</feature>
<evidence type="ECO:0000313" key="2">
    <source>
        <dbReference type="EMBL" id="PID57639.1"/>
    </source>
</evidence>
<keyword evidence="1" id="KW-0472">Membrane</keyword>